<keyword evidence="10" id="KW-0175">Coiled coil</keyword>
<comment type="function">
    <text evidence="8">Vesicular soluble NSF attachment protein receptor (v-SNARE) mediating vesicle docking and fusion to a specific acceptor cellular compartment. Functions in endoplasmic reticulum to Golgi transport; as part of a SNARE complex composed of GOSR1, GOSR2 and STX5. Functions in early/recycling endosome to TGN transport; as part of a SNARE complex composed of BET1L, GOSR1 and STX5. Has a S-palmitoyl transferase activity.</text>
</comment>
<keyword evidence="14" id="KW-1185">Reference proteome</keyword>
<dbReference type="Pfam" id="PF00957">
    <property type="entry name" value="Synaptobrevin"/>
    <property type="match status" value="1"/>
</dbReference>
<keyword evidence="6" id="KW-0449">Lipoprotein</keyword>
<sequence>LYKLPDGPDKKTKLLRAAYDLQSFGFFQRSSVQEFMAFTGKTIVERTEVATRTSVKEQGGHLPDGPDKKTKLLRAAYDLQSFGFFQRSSVQEFMAFTGKTIVERTEVATRTSVKEQGGHVCHAYVRGDRLAGVVISDDEYPQRVAHTLIMKVLDDFATQVNPSMWPTGDPTTVNFPGLEVTLARYQNPKEADAMSKIQSELDETKIILHNTLEAVLQRGEKLDDLVARSEGLSVQSKMFFKTARKTNQCCTYF</sequence>
<feature type="non-terminal residue" evidence="13">
    <location>
        <position position="253"/>
    </location>
</feature>
<comment type="subcellular location">
    <subcellularLocation>
        <location evidence="9">Cytoplasmic vesicle membrane</location>
        <topology evidence="9">Lipid-anchor</topology>
        <orientation evidence="9">Cytoplasmic side</orientation>
    </subcellularLocation>
    <subcellularLocation>
        <location evidence="1">Golgi apparatus membrane</location>
        <topology evidence="1">Lipid-anchor</topology>
        <orientation evidence="1">Cytoplasmic side</orientation>
    </subcellularLocation>
</comment>
<feature type="domain" description="V-SNARE coiled-coil homology" evidence="12">
    <location>
        <begin position="193"/>
        <end position="253"/>
    </location>
</feature>
<keyword evidence="4" id="KW-0472">Membrane</keyword>
<evidence type="ECO:0000256" key="2">
    <source>
        <dbReference type="ARBA" id="ARBA00008025"/>
    </source>
</evidence>
<dbReference type="CDD" id="cd14824">
    <property type="entry name" value="Longin"/>
    <property type="match status" value="1"/>
</dbReference>
<evidence type="ECO:0000256" key="5">
    <source>
        <dbReference type="ARBA" id="ARBA00023139"/>
    </source>
</evidence>
<dbReference type="GO" id="GO:0000139">
    <property type="term" value="C:Golgi membrane"/>
    <property type="evidence" value="ECO:0007669"/>
    <property type="project" value="UniProtKB-SubCell"/>
</dbReference>
<dbReference type="InterPro" id="IPR010908">
    <property type="entry name" value="Longin_dom"/>
</dbReference>
<keyword evidence="3" id="KW-0488">Methylation</keyword>
<dbReference type="GO" id="GO:0005484">
    <property type="term" value="F:SNAP receptor activity"/>
    <property type="evidence" value="ECO:0007669"/>
    <property type="project" value="TreeGrafter"/>
</dbReference>
<evidence type="ECO:0000313" key="14">
    <source>
        <dbReference type="Proteomes" id="UP000677054"/>
    </source>
</evidence>
<dbReference type="Pfam" id="PF13774">
    <property type="entry name" value="Longin"/>
    <property type="match status" value="1"/>
</dbReference>
<organism evidence="13">
    <name type="scientific">Darwinula stevensoni</name>
    <dbReference type="NCBI Taxonomy" id="69355"/>
    <lineage>
        <taxon>Eukaryota</taxon>
        <taxon>Metazoa</taxon>
        <taxon>Ecdysozoa</taxon>
        <taxon>Arthropoda</taxon>
        <taxon>Crustacea</taxon>
        <taxon>Oligostraca</taxon>
        <taxon>Ostracoda</taxon>
        <taxon>Podocopa</taxon>
        <taxon>Podocopida</taxon>
        <taxon>Darwinulocopina</taxon>
        <taxon>Darwinuloidea</taxon>
        <taxon>Darwinulidae</taxon>
        <taxon>Darwinula</taxon>
    </lineage>
</organism>
<protein>
    <submittedName>
        <fullName evidence="13">Uncharacterized protein</fullName>
    </submittedName>
</protein>
<dbReference type="CDD" id="cd15867">
    <property type="entry name" value="R-SNARE_YKT6"/>
    <property type="match status" value="1"/>
</dbReference>
<evidence type="ECO:0000256" key="10">
    <source>
        <dbReference type="PROSITE-ProRule" id="PRU00290"/>
    </source>
</evidence>
<evidence type="ECO:0000256" key="3">
    <source>
        <dbReference type="ARBA" id="ARBA00022481"/>
    </source>
</evidence>
<comment type="similarity">
    <text evidence="2">Belongs to the synaptobrevin family.</text>
</comment>
<dbReference type="GO" id="GO:0006888">
    <property type="term" value="P:endoplasmic reticulum to Golgi vesicle-mediated transport"/>
    <property type="evidence" value="ECO:0007669"/>
    <property type="project" value="TreeGrafter"/>
</dbReference>
<dbReference type="PANTHER" id="PTHR45806:SF1">
    <property type="entry name" value="SYNAPTOBREVIN HOMOLOG YKT6"/>
    <property type="match status" value="1"/>
</dbReference>
<dbReference type="PROSITE" id="PS50859">
    <property type="entry name" value="LONGIN"/>
    <property type="match status" value="1"/>
</dbReference>
<dbReference type="SMART" id="SM01270">
    <property type="entry name" value="Longin"/>
    <property type="match status" value="1"/>
</dbReference>
<dbReference type="OrthoDB" id="27923at2759"/>
<evidence type="ECO:0000259" key="11">
    <source>
        <dbReference type="PROSITE" id="PS50859"/>
    </source>
</evidence>
<reference evidence="13" key="1">
    <citation type="submission" date="2020-11" db="EMBL/GenBank/DDBJ databases">
        <authorList>
            <person name="Tran Van P."/>
        </authorList>
    </citation>
    <scope>NUCLEOTIDE SEQUENCE</scope>
</reference>
<evidence type="ECO:0000256" key="6">
    <source>
        <dbReference type="ARBA" id="ARBA00023288"/>
    </source>
</evidence>
<dbReference type="InterPro" id="IPR045848">
    <property type="entry name" value="R-SNARE_YKT6"/>
</dbReference>
<proteinExistence type="inferred from homology"/>
<keyword evidence="7" id="KW-0636">Prenylation</keyword>
<accession>A0A7R9A7A8</accession>
<name>A0A7R9A7A8_9CRUS</name>
<dbReference type="Gene3D" id="1.20.5.110">
    <property type="match status" value="1"/>
</dbReference>
<dbReference type="InterPro" id="IPR011012">
    <property type="entry name" value="Longin-like_dom_sf"/>
</dbReference>
<evidence type="ECO:0000259" key="12">
    <source>
        <dbReference type="PROSITE" id="PS50892"/>
    </source>
</evidence>
<dbReference type="EMBL" id="LR900920">
    <property type="protein sequence ID" value="CAD7247280.1"/>
    <property type="molecule type" value="Genomic_DNA"/>
</dbReference>
<dbReference type="Gene3D" id="3.30.450.50">
    <property type="entry name" value="Longin domain"/>
    <property type="match status" value="2"/>
</dbReference>
<evidence type="ECO:0000256" key="4">
    <source>
        <dbReference type="ARBA" id="ARBA00023136"/>
    </source>
</evidence>
<dbReference type="SUPFAM" id="SSF58038">
    <property type="entry name" value="SNARE fusion complex"/>
    <property type="match status" value="1"/>
</dbReference>
<evidence type="ECO:0000256" key="7">
    <source>
        <dbReference type="ARBA" id="ARBA00023289"/>
    </source>
</evidence>
<dbReference type="InterPro" id="IPR042855">
    <property type="entry name" value="V_SNARE_CC"/>
</dbReference>
<evidence type="ECO:0000256" key="8">
    <source>
        <dbReference type="ARBA" id="ARBA00025256"/>
    </source>
</evidence>
<evidence type="ECO:0000256" key="9">
    <source>
        <dbReference type="ARBA" id="ARBA00025701"/>
    </source>
</evidence>
<dbReference type="AlphaFoldDB" id="A0A7R9A7A8"/>
<dbReference type="EMBL" id="CAJPEV010001403">
    <property type="protein sequence ID" value="CAG0892450.1"/>
    <property type="molecule type" value="Genomic_DNA"/>
</dbReference>
<feature type="non-terminal residue" evidence="13">
    <location>
        <position position="1"/>
    </location>
</feature>
<dbReference type="SUPFAM" id="SSF64356">
    <property type="entry name" value="SNARE-like"/>
    <property type="match status" value="2"/>
</dbReference>
<dbReference type="Proteomes" id="UP000677054">
    <property type="component" value="Unassembled WGS sequence"/>
</dbReference>
<keyword evidence="5" id="KW-0564">Palmitate</keyword>
<dbReference type="PROSITE" id="PS50892">
    <property type="entry name" value="V_SNARE"/>
    <property type="match status" value="1"/>
</dbReference>
<evidence type="ECO:0000256" key="1">
    <source>
        <dbReference type="ARBA" id="ARBA00004444"/>
    </source>
</evidence>
<feature type="domain" description="Longin" evidence="11">
    <location>
        <begin position="43"/>
        <end position="174"/>
    </location>
</feature>
<evidence type="ECO:0000313" key="13">
    <source>
        <dbReference type="EMBL" id="CAD7247280.1"/>
    </source>
</evidence>
<gene>
    <name evidence="13" type="ORF">DSTB1V02_LOCUS7114</name>
</gene>
<dbReference type="GO" id="GO:0030659">
    <property type="term" value="C:cytoplasmic vesicle membrane"/>
    <property type="evidence" value="ECO:0007669"/>
    <property type="project" value="UniProtKB-SubCell"/>
</dbReference>
<dbReference type="PANTHER" id="PTHR45806">
    <property type="entry name" value="SYNAPTOBREVIN HOMOLOG YKT6"/>
    <property type="match status" value="1"/>
</dbReference>